<dbReference type="Gene3D" id="3.40.190.10">
    <property type="entry name" value="Periplasmic binding protein-like II"/>
    <property type="match status" value="2"/>
</dbReference>
<organism evidence="5 6">
    <name type="scientific">Marinobacter azerbaijanicus</name>
    <dbReference type="NCBI Taxonomy" id="3050455"/>
    <lineage>
        <taxon>Bacteria</taxon>
        <taxon>Pseudomonadati</taxon>
        <taxon>Pseudomonadota</taxon>
        <taxon>Gammaproteobacteria</taxon>
        <taxon>Pseudomonadales</taxon>
        <taxon>Marinobacteraceae</taxon>
        <taxon>Marinobacter</taxon>
    </lineage>
</organism>
<dbReference type="PANTHER" id="PTHR35936">
    <property type="entry name" value="MEMBRANE-BOUND LYTIC MUREIN TRANSGLYCOSYLASE F"/>
    <property type="match status" value="1"/>
</dbReference>
<feature type="chain" id="PRO_5047217201" evidence="3">
    <location>
        <begin position="22"/>
        <end position="248"/>
    </location>
</feature>
<dbReference type="SMART" id="SM00062">
    <property type="entry name" value="PBPb"/>
    <property type="match status" value="1"/>
</dbReference>
<feature type="domain" description="Solute-binding protein family 3/N-terminal" evidence="4">
    <location>
        <begin position="27"/>
        <end position="246"/>
    </location>
</feature>
<gene>
    <name evidence="5" type="ORF">QPM17_11865</name>
</gene>
<dbReference type="EMBL" id="JASSVS010000005">
    <property type="protein sequence ID" value="MDL0431830.1"/>
    <property type="molecule type" value="Genomic_DNA"/>
</dbReference>
<keyword evidence="6" id="KW-1185">Reference proteome</keyword>
<proteinExistence type="inferred from homology"/>
<sequence length="248" mass="28229">MRHLIFFVMAGLLLASSLVSAGNDGYSVTVGINHAPPYRVVSDKGVTGLYVDIFNEIAGRIGWQVRYVEAPFRRVLLMMEEGEVDVMLGPLKSEKREQLMAFVAPVFPPEPKLFFYHRDENRITGYDDLYGKKIGVLSGASYFEQFDNDEELIKEPIARYENLMRMLEMGRVDVVVAPELVGRYTVKNLGVDVAVSPYQVPGEHSYIAISRKSPVLSRQDQVNKMFEQIRQDGTYDRLVRGYRDYASK</sequence>
<protein>
    <submittedName>
        <fullName evidence="5">Transporter substrate-binding domain-containing protein</fullName>
    </submittedName>
</protein>
<evidence type="ECO:0000256" key="3">
    <source>
        <dbReference type="SAM" id="SignalP"/>
    </source>
</evidence>
<evidence type="ECO:0000256" key="1">
    <source>
        <dbReference type="ARBA" id="ARBA00010333"/>
    </source>
</evidence>
<evidence type="ECO:0000256" key="2">
    <source>
        <dbReference type="ARBA" id="ARBA00022729"/>
    </source>
</evidence>
<dbReference type="Proteomes" id="UP001227964">
    <property type="component" value="Unassembled WGS sequence"/>
</dbReference>
<comment type="caution">
    <text evidence="5">The sequence shown here is derived from an EMBL/GenBank/DDBJ whole genome shotgun (WGS) entry which is preliminary data.</text>
</comment>
<dbReference type="InterPro" id="IPR001638">
    <property type="entry name" value="Solute-binding_3/MltF_N"/>
</dbReference>
<dbReference type="Pfam" id="PF00497">
    <property type="entry name" value="SBP_bac_3"/>
    <property type="match status" value="1"/>
</dbReference>
<feature type="signal peptide" evidence="3">
    <location>
        <begin position="1"/>
        <end position="21"/>
    </location>
</feature>
<evidence type="ECO:0000259" key="4">
    <source>
        <dbReference type="SMART" id="SM00062"/>
    </source>
</evidence>
<dbReference type="SUPFAM" id="SSF53850">
    <property type="entry name" value="Periplasmic binding protein-like II"/>
    <property type="match status" value="1"/>
</dbReference>
<dbReference type="PANTHER" id="PTHR35936:SF25">
    <property type="entry name" value="ABC TRANSPORTER SUBSTRATE-BINDING PROTEIN"/>
    <property type="match status" value="1"/>
</dbReference>
<accession>A0ABT7ICF4</accession>
<reference evidence="5 6" key="1">
    <citation type="submission" date="2023-06" db="EMBL/GenBank/DDBJ databases">
        <title>Marinobacter azerbaijanicus a moderately halophilic, isolated from Urmia Lake in Azerbaijan region of Iran.</title>
        <authorList>
            <person name="Sanchez-Porro C."/>
            <person name="Aghdam E.M."/>
            <person name="Saheb S.M."/>
            <person name="Tarhriz V."/>
            <person name="Kazemi E."/>
            <person name="Ammozegar M.A."/>
            <person name="Ventosa A."/>
            <person name="Hejazi M.S."/>
        </authorList>
    </citation>
    <scope>NUCLEOTIDE SEQUENCE [LARGE SCALE GENOMIC DNA]</scope>
    <source>
        <strain evidence="5 6">TBZ242</strain>
    </source>
</reference>
<name>A0ABT7ICF4_9GAMM</name>
<evidence type="ECO:0000313" key="6">
    <source>
        <dbReference type="Proteomes" id="UP001227964"/>
    </source>
</evidence>
<dbReference type="RefSeq" id="WP_285390958.1">
    <property type="nucleotide sequence ID" value="NZ_JASSVS010000005.1"/>
</dbReference>
<evidence type="ECO:0000313" key="5">
    <source>
        <dbReference type="EMBL" id="MDL0431830.1"/>
    </source>
</evidence>
<comment type="similarity">
    <text evidence="1">Belongs to the bacterial solute-binding protein 3 family.</text>
</comment>
<keyword evidence="2 3" id="KW-0732">Signal</keyword>